<dbReference type="AlphaFoldDB" id="Q60DP6"/>
<sequence length="359" mass="38546">MPPGPASPRLSPEPRRSNHRASRCFPARACRVADRSVAAVVSACPRLSPVSPLRSKPPPSSPSSSPGPRHSARKPPRDGGSAPLPLPRRPRSPPPLSQIGKGASPFSPFLFPFSSPPASSSLSPIWPLAGAPACTLTAQVGSQTDIAVPFKPPASPYPSSSIRLRAVAAAPCSVSPPPSFAERRESRSAQSDASVEFPKPRRCSHRRESTPRSLVAVSLFSRRRLPPPQSAAIEQPPANPSRWLASPCHEQPPGVLAFVRITVGSLDAERHVDSPGWCRGGPLGFLAQYGLGPNLLLVWDPSRRHMVNLYRLSKCLVMKAWRSPDVADPHGLGDPVAEEDEADPADEEFFQEQAGYDEF</sequence>
<reference evidence="3" key="2">
    <citation type="journal article" date="2008" name="Nucleic Acids Res.">
        <title>The rice annotation project database (RAP-DB): 2008 update.</title>
        <authorList>
            <consortium name="The rice annotation project (RAP)"/>
        </authorList>
    </citation>
    <scope>GENOME REANNOTATION</scope>
    <source>
        <strain evidence="3">cv. Nipponbare</strain>
    </source>
</reference>
<dbReference type="Proteomes" id="UP000000763">
    <property type="component" value="Chromosome 3"/>
</dbReference>
<gene>
    <name evidence="2" type="primary">OSJNBa0038E17.12</name>
</gene>
<proteinExistence type="predicted"/>
<name>Q60DP6_ORYSJ</name>
<feature type="compositionally biased region" description="Acidic residues" evidence="1">
    <location>
        <begin position="336"/>
        <end position="359"/>
    </location>
</feature>
<evidence type="ECO:0000313" key="2">
    <source>
        <dbReference type="EMBL" id="AAU90268.1"/>
    </source>
</evidence>
<feature type="region of interest" description="Disordered" evidence="1">
    <location>
        <begin position="47"/>
        <end position="103"/>
    </location>
</feature>
<feature type="region of interest" description="Disordered" evidence="1">
    <location>
        <begin position="327"/>
        <end position="359"/>
    </location>
</feature>
<feature type="region of interest" description="Disordered" evidence="1">
    <location>
        <begin position="1"/>
        <end position="24"/>
    </location>
</feature>
<accession>Q60DP6</accession>
<evidence type="ECO:0000313" key="3">
    <source>
        <dbReference type="Proteomes" id="UP000000763"/>
    </source>
</evidence>
<dbReference type="EMBL" id="AC145383">
    <property type="protein sequence ID" value="AAU90268.1"/>
    <property type="molecule type" value="Genomic_DNA"/>
</dbReference>
<evidence type="ECO:0000256" key="1">
    <source>
        <dbReference type="SAM" id="MobiDB-lite"/>
    </source>
</evidence>
<feature type="compositionally biased region" description="Pro residues" evidence="1">
    <location>
        <begin position="84"/>
        <end position="96"/>
    </location>
</feature>
<organism evidence="2 3">
    <name type="scientific">Oryza sativa subsp. japonica</name>
    <name type="common">Rice</name>
    <dbReference type="NCBI Taxonomy" id="39947"/>
    <lineage>
        <taxon>Eukaryota</taxon>
        <taxon>Viridiplantae</taxon>
        <taxon>Streptophyta</taxon>
        <taxon>Embryophyta</taxon>
        <taxon>Tracheophyta</taxon>
        <taxon>Spermatophyta</taxon>
        <taxon>Magnoliopsida</taxon>
        <taxon>Liliopsida</taxon>
        <taxon>Poales</taxon>
        <taxon>Poaceae</taxon>
        <taxon>BOP clade</taxon>
        <taxon>Oryzoideae</taxon>
        <taxon>Oryzeae</taxon>
        <taxon>Oryzinae</taxon>
        <taxon>Oryza</taxon>
        <taxon>Oryza sativa</taxon>
    </lineage>
</organism>
<protein>
    <submittedName>
        <fullName evidence="2">Uncharacterized protein</fullName>
    </submittedName>
</protein>
<reference evidence="3" key="1">
    <citation type="journal article" date="2005" name="Nature">
        <title>The map-based sequence of the rice genome.</title>
        <authorList>
            <consortium name="International rice genome sequencing project (IRGSP)"/>
            <person name="Matsumoto T."/>
            <person name="Wu J."/>
            <person name="Kanamori H."/>
            <person name="Katayose Y."/>
            <person name="Fujisawa M."/>
            <person name="Namiki N."/>
            <person name="Mizuno H."/>
            <person name="Yamamoto K."/>
            <person name="Antonio B.A."/>
            <person name="Baba T."/>
            <person name="Sakata K."/>
            <person name="Nagamura Y."/>
            <person name="Aoki H."/>
            <person name="Arikawa K."/>
            <person name="Arita K."/>
            <person name="Bito T."/>
            <person name="Chiden Y."/>
            <person name="Fujitsuka N."/>
            <person name="Fukunaka R."/>
            <person name="Hamada M."/>
            <person name="Harada C."/>
            <person name="Hayashi A."/>
            <person name="Hijishita S."/>
            <person name="Honda M."/>
            <person name="Hosokawa S."/>
            <person name="Ichikawa Y."/>
            <person name="Idonuma A."/>
            <person name="Iijima M."/>
            <person name="Ikeda M."/>
            <person name="Ikeno M."/>
            <person name="Ito K."/>
            <person name="Ito S."/>
            <person name="Ito T."/>
            <person name="Ito Y."/>
            <person name="Ito Y."/>
            <person name="Iwabuchi A."/>
            <person name="Kamiya K."/>
            <person name="Karasawa W."/>
            <person name="Kurita K."/>
            <person name="Katagiri S."/>
            <person name="Kikuta A."/>
            <person name="Kobayashi H."/>
            <person name="Kobayashi N."/>
            <person name="Machita K."/>
            <person name="Maehara T."/>
            <person name="Masukawa M."/>
            <person name="Mizubayashi T."/>
            <person name="Mukai Y."/>
            <person name="Nagasaki H."/>
            <person name="Nagata Y."/>
            <person name="Naito S."/>
            <person name="Nakashima M."/>
            <person name="Nakama Y."/>
            <person name="Nakamichi Y."/>
            <person name="Nakamura M."/>
            <person name="Meguro A."/>
            <person name="Negishi M."/>
            <person name="Ohta I."/>
            <person name="Ohta T."/>
            <person name="Okamoto M."/>
            <person name="Ono N."/>
            <person name="Saji S."/>
            <person name="Sakaguchi M."/>
            <person name="Sakai K."/>
            <person name="Shibata M."/>
            <person name="Shimokawa T."/>
            <person name="Song J."/>
            <person name="Takazaki Y."/>
            <person name="Terasawa K."/>
            <person name="Tsugane M."/>
            <person name="Tsuji K."/>
            <person name="Ueda S."/>
            <person name="Waki K."/>
            <person name="Yamagata H."/>
            <person name="Yamamoto M."/>
            <person name="Yamamoto S."/>
            <person name="Yamane H."/>
            <person name="Yoshiki S."/>
            <person name="Yoshihara R."/>
            <person name="Yukawa K."/>
            <person name="Zhong H."/>
            <person name="Yano M."/>
            <person name="Yuan Q."/>
            <person name="Ouyang S."/>
            <person name="Liu J."/>
            <person name="Jones K.M."/>
            <person name="Gansberger K."/>
            <person name="Moffat K."/>
            <person name="Hill J."/>
            <person name="Bera J."/>
            <person name="Fadrosh D."/>
            <person name="Jin S."/>
            <person name="Johri S."/>
            <person name="Kim M."/>
            <person name="Overton L."/>
            <person name="Reardon M."/>
            <person name="Tsitrin T."/>
            <person name="Vuong H."/>
            <person name="Weaver B."/>
            <person name="Ciecko A."/>
            <person name="Tallon L."/>
            <person name="Jackson J."/>
            <person name="Pai G."/>
            <person name="Aken S.V."/>
            <person name="Utterback T."/>
            <person name="Reidmuller S."/>
            <person name="Feldblyum T."/>
            <person name="Hsiao J."/>
            <person name="Zismann V."/>
            <person name="Iobst S."/>
            <person name="de Vazeille A.R."/>
            <person name="Buell C.R."/>
            <person name="Ying K."/>
            <person name="Li Y."/>
            <person name="Lu T."/>
            <person name="Huang Y."/>
            <person name="Zhao Q."/>
            <person name="Feng Q."/>
            <person name="Zhang L."/>
            <person name="Zhu J."/>
            <person name="Weng Q."/>
            <person name="Mu J."/>
            <person name="Lu Y."/>
            <person name="Fan D."/>
            <person name="Liu Y."/>
            <person name="Guan J."/>
            <person name="Zhang Y."/>
            <person name="Yu S."/>
            <person name="Liu X."/>
            <person name="Zhang Y."/>
            <person name="Hong G."/>
            <person name="Han B."/>
            <person name="Choisne N."/>
            <person name="Demange N."/>
            <person name="Orjeda G."/>
            <person name="Samain S."/>
            <person name="Cattolico L."/>
            <person name="Pelletier E."/>
            <person name="Couloux A."/>
            <person name="Segurens B."/>
            <person name="Wincker P."/>
            <person name="D'Hont A."/>
            <person name="Scarpelli C."/>
            <person name="Weissenbach J."/>
            <person name="Salanoubat M."/>
            <person name="Quetier F."/>
            <person name="Yu Y."/>
            <person name="Kim H.R."/>
            <person name="Rambo T."/>
            <person name="Currie J."/>
            <person name="Collura K."/>
            <person name="Luo M."/>
            <person name="Yang T."/>
            <person name="Ammiraju J.S.S."/>
            <person name="Engler F."/>
            <person name="Soderlund C."/>
            <person name="Wing R.A."/>
            <person name="Palmer L.E."/>
            <person name="de la Bastide M."/>
            <person name="Spiegel L."/>
            <person name="Nascimento L."/>
            <person name="Zutavern T."/>
            <person name="O'Shaughnessy A."/>
            <person name="Dike S."/>
            <person name="Dedhia N."/>
            <person name="Preston R."/>
            <person name="Balija V."/>
            <person name="McCombie W.R."/>
            <person name="Chow T."/>
            <person name="Chen H."/>
            <person name="Chung M."/>
            <person name="Chen C."/>
            <person name="Shaw J."/>
            <person name="Wu H."/>
            <person name="Hsiao K."/>
            <person name="Chao Y."/>
            <person name="Chu M."/>
            <person name="Cheng C."/>
            <person name="Hour A."/>
            <person name="Lee P."/>
            <person name="Lin S."/>
            <person name="Lin Y."/>
            <person name="Liou J."/>
            <person name="Liu S."/>
            <person name="Hsing Y."/>
            <person name="Raghuvanshi S."/>
            <person name="Mohanty A."/>
            <person name="Bharti A.K."/>
            <person name="Gaur A."/>
            <person name="Gupta V."/>
            <person name="Kumar D."/>
            <person name="Ravi V."/>
            <person name="Vij S."/>
            <person name="Kapur A."/>
            <person name="Khurana P."/>
            <person name="Khurana P."/>
            <person name="Khurana J.P."/>
            <person name="Tyagi A.K."/>
            <person name="Gaikwad K."/>
            <person name="Singh A."/>
            <person name="Dalal V."/>
            <person name="Srivastava S."/>
            <person name="Dixit A."/>
            <person name="Pal A.K."/>
            <person name="Ghazi I.A."/>
            <person name="Yadav M."/>
            <person name="Pandit A."/>
            <person name="Bhargava A."/>
            <person name="Sureshbabu K."/>
            <person name="Batra K."/>
            <person name="Sharma T.R."/>
            <person name="Mohapatra T."/>
            <person name="Singh N.K."/>
            <person name="Messing J."/>
            <person name="Nelson A.B."/>
            <person name="Fuks G."/>
            <person name="Kavchok S."/>
            <person name="Keizer G."/>
            <person name="Linton E."/>
            <person name="Llaca V."/>
            <person name="Song R."/>
            <person name="Tanyolac B."/>
            <person name="Young S."/>
            <person name="Ho-Il K."/>
            <person name="Hahn J.H."/>
            <person name="Sangsakoo G."/>
            <person name="Vanavichit A."/>
            <person name="de Mattos Luiz.A.T."/>
            <person name="Zimmer P.D."/>
            <person name="Malone G."/>
            <person name="Dellagostin O."/>
            <person name="de Oliveira A.C."/>
            <person name="Bevan M."/>
            <person name="Bancroft I."/>
            <person name="Minx P."/>
            <person name="Cordum H."/>
            <person name="Wilson R."/>
            <person name="Cheng Z."/>
            <person name="Jin W."/>
            <person name="Jiang J."/>
            <person name="Leong S.A."/>
            <person name="Iwama H."/>
            <person name="Gojobori T."/>
            <person name="Itoh T."/>
            <person name="Niimura Y."/>
            <person name="Fujii Y."/>
            <person name="Habara T."/>
            <person name="Sakai H."/>
            <person name="Sato Y."/>
            <person name="Wilson G."/>
            <person name="Kumar K."/>
            <person name="McCouch S."/>
            <person name="Juretic N."/>
            <person name="Hoen D."/>
            <person name="Wright S."/>
            <person name="Bruskiewich R."/>
            <person name="Bureau T."/>
            <person name="Miyao A."/>
            <person name="Hirochika H."/>
            <person name="Nishikawa T."/>
            <person name="Kadowaki K."/>
            <person name="Sugiura M."/>
            <person name="Burr B."/>
            <person name="Sasaki T."/>
        </authorList>
    </citation>
    <scope>NUCLEOTIDE SEQUENCE [LARGE SCALE GENOMIC DNA]</scope>
    <source>
        <strain evidence="3">cv. Nipponbare</strain>
    </source>
</reference>
<feature type="region of interest" description="Disordered" evidence="1">
    <location>
        <begin position="175"/>
        <end position="210"/>
    </location>
</feature>